<evidence type="ECO:0000313" key="3">
    <source>
        <dbReference type="EMBL" id="CAI5721749.1"/>
    </source>
</evidence>
<protein>
    <submittedName>
        <fullName evidence="3">Uncharacterized protein</fullName>
    </submittedName>
</protein>
<dbReference type="Proteomes" id="UP001159659">
    <property type="component" value="Unassembled WGS sequence"/>
</dbReference>
<feature type="coiled-coil region" evidence="1">
    <location>
        <begin position="103"/>
        <end position="133"/>
    </location>
</feature>
<dbReference type="AlphaFoldDB" id="A0AAV0TI11"/>
<sequence>MMATPSTAVPSASLVVQREKRRRRKAIVPSDVGRRPRRGFKFSDKKDNGPNEGPAEATPVGKRIPGTPAKDNTFVFRVRKDDEKDVGKQHTVDAAAVSAALRAKQEKAARAEMRRLVRQKKREEATREALNEEEMKHKKLSADQISLYHMVQRQVKRELRKVRKEFLTSAARRDIMQLSETSLQAMKQELIAFMVEHPPGNVALTILFNVQIQIPNPENARMRAAIETYEQQIKSLEDEEIQWRAMKVTLEADRSSALNEATSGSLATYTATTQAENRIGEHDQLEELSCELKVTQSINALQRSALQQLGSTTEQLTLLEVSMLAVNRWIVEAEMKKAKFFGAFHDSAFRGYGNMAQPKESLRALLQLPARGGVP</sequence>
<evidence type="ECO:0000256" key="1">
    <source>
        <dbReference type="SAM" id="Coils"/>
    </source>
</evidence>
<gene>
    <name evidence="3" type="ORF">PFR002_LOCUS4284</name>
</gene>
<feature type="compositionally biased region" description="Polar residues" evidence="2">
    <location>
        <begin position="1"/>
        <end position="10"/>
    </location>
</feature>
<proteinExistence type="predicted"/>
<accession>A0AAV0TI11</accession>
<dbReference type="EMBL" id="CANTFK010000663">
    <property type="protein sequence ID" value="CAI5721749.1"/>
    <property type="molecule type" value="Genomic_DNA"/>
</dbReference>
<organism evidence="3 4">
    <name type="scientific">Peronospora farinosa</name>
    <dbReference type="NCBI Taxonomy" id="134698"/>
    <lineage>
        <taxon>Eukaryota</taxon>
        <taxon>Sar</taxon>
        <taxon>Stramenopiles</taxon>
        <taxon>Oomycota</taxon>
        <taxon>Peronosporomycetes</taxon>
        <taxon>Peronosporales</taxon>
        <taxon>Peronosporaceae</taxon>
        <taxon>Peronospora</taxon>
    </lineage>
</organism>
<keyword evidence="1" id="KW-0175">Coiled coil</keyword>
<feature type="region of interest" description="Disordered" evidence="2">
    <location>
        <begin position="1"/>
        <end position="69"/>
    </location>
</feature>
<evidence type="ECO:0000256" key="2">
    <source>
        <dbReference type="SAM" id="MobiDB-lite"/>
    </source>
</evidence>
<evidence type="ECO:0000313" key="4">
    <source>
        <dbReference type="Proteomes" id="UP001159659"/>
    </source>
</evidence>
<feature type="coiled-coil region" evidence="1">
    <location>
        <begin position="219"/>
        <end position="246"/>
    </location>
</feature>
<reference evidence="3" key="1">
    <citation type="submission" date="2022-12" db="EMBL/GenBank/DDBJ databases">
        <authorList>
            <person name="Webb A."/>
        </authorList>
    </citation>
    <scope>NUCLEOTIDE SEQUENCE</scope>
    <source>
        <strain evidence="3">Pf2</strain>
    </source>
</reference>
<name>A0AAV0TI11_9STRA</name>
<comment type="caution">
    <text evidence="3">The sequence shown here is derived from an EMBL/GenBank/DDBJ whole genome shotgun (WGS) entry which is preliminary data.</text>
</comment>